<dbReference type="PANTHER" id="PTHR36571:SF1">
    <property type="entry name" value="PROTEIN YGIW"/>
    <property type="match status" value="1"/>
</dbReference>
<gene>
    <name evidence="3" type="ORF">SAMN02910291_02550</name>
</gene>
<dbReference type="AlphaFoldDB" id="A0AA94HUV6"/>
<dbReference type="InterPro" id="IPR005220">
    <property type="entry name" value="CarO-like"/>
</dbReference>
<protein>
    <submittedName>
        <fullName evidence="3">TIGR00156 family protein</fullName>
    </submittedName>
</protein>
<dbReference type="Gene3D" id="2.40.50.200">
    <property type="entry name" value="Bacterial OB-fold"/>
    <property type="match status" value="1"/>
</dbReference>
<name>A0AA94HUV6_DESDE</name>
<dbReference type="Pfam" id="PF04076">
    <property type="entry name" value="BOF"/>
    <property type="match status" value="1"/>
</dbReference>
<dbReference type="EMBL" id="FPIW01000068">
    <property type="protein sequence ID" value="SFW69378.1"/>
    <property type="molecule type" value="Genomic_DNA"/>
</dbReference>
<dbReference type="InterPro" id="IPR036700">
    <property type="entry name" value="BOBF_sf"/>
</dbReference>
<organism evidence="3 4">
    <name type="scientific">Desulfovibrio desulfuricans</name>
    <dbReference type="NCBI Taxonomy" id="876"/>
    <lineage>
        <taxon>Bacteria</taxon>
        <taxon>Pseudomonadati</taxon>
        <taxon>Thermodesulfobacteriota</taxon>
        <taxon>Desulfovibrionia</taxon>
        <taxon>Desulfovibrionales</taxon>
        <taxon>Desulfovibrionaceae</taxon>
        <taxon>Desulfovibrio</taxon>
    </lineage>
</organism>
<dbReference type="Proteomes" id="UP000182680">
    <property type="component" value="Unassembled WGS sequence"/>
</dbReference>
<dbReference type="PANTHER" id="PTHR36571">
    <property type="entry name" value="PROTEIN YGIW"/>
    <property type="match status" value="1"/>
</dbReference>
<feature type="signal peptide" evidence="2">
    <location>
        <begin position="1"/>
        <end position="19"/>
    </location>
</feature>
<dbReference type="SUPFAM" id="SSF101756">
    <property type="entry name" value="Hypothetical protein YgiW"/>
    <property type="match status" value="1"/>
</dbReference>
<evidence type="ECO:0000256" key="1">
    <source>
        <dbReference type="ARBA" id="ARBA00022729"/>
    </source>
</evidence>
<evidence type="ECO:0000313" key="3">
    <source>
        <dbReference type="EMBL" id="SFW69378.1"/>
    </source>
</evidence>
<feature type="chain" id="PRO_5041659180" evidence="2">
    <location>
        <begin position="20"/>
        <end position="142"/>
    </location>
</feature>
<accession>A0AA94HUV6</accession>
<comment type="caution">
    <text evidence="3">The sequence shown here is derived from an EMBL/GenBank/DDBJ whole genome shotgun (WGS) entry which is preliminary data.</text>
</comment>
<dbReference type="RefSeq" id="WP_012624360.1">
    <property type="nucleotide sequence ID" value="NZ_FPIW01000068.1"/>
</dbReference>
<dbReference type="NCBIfam" id="NF033674">
    <property type="entry name" value="stress_OB_fold"/>
    <property type="match status" value="1"/>
</dbReference>
<proteinExistence type="predicted"/>
<keyword evidence="1 2" id="KW-0732">Signal</keyword>
<evidence type="ECO:0000313" key="4">
    <source>
        <dbReference type="Proteomes" id="UP000182680"/>
    </source>
</evidence>
<reference evidence="4" key="1">
    <citation type="submission" date="2016-11" db="EMBL/GenBank/DDBJ databases">
        <authorList>
            <person name="Jaros S."/>
            <person name="Januszkiewicz K."/>
            <person name="Wedrychowicz H."/>
        </authorList>
    </citation>
    <scope>NUCLEOTIDE SEQUENCE [LARGE SCALE GENOMIC DNA]</scope>
    <source>
        <strain evidence="4">DSM 7057</strain>
    </source>
</reference>
<sequence>MRYLLIMVMAMALTVPVHAADKTVSGEGAQAVTAPAPQKGKPRHEKVQGMTNLHEVDTVAKALKAPDKSPVMIVGRIVEKVDSKKNRFIVDDGTGRMAVSIGQKTLKGITLTPDMKVRLVGKVRAKDGKEPVVGVKALHVLN</sequence>
<evidence type="ECO:0000256" key="2">
    <source>
        <dbReference type="SAM" id="SignalP"/>
    </source>
</evidence>